<gene>
    <name evidence="2" type="ORF">ABR60_01900</name>
</gene>
<evidence type="ECO:0000313" key="2">
    <source>
        <dbReference type="EMBL" id="KRO30759.1"/>
    </source>
</evidence>
<dbReference type="Pfam" id="PF00535">
    <property type="entry name" value="Glycos_transf_2"/>
    <property type="match status" value="1"/>
</dbReference>
<dbReference type="Proteomes" id="UP000053941">
    <property type="component" value="Unassembled WGS sequence"/>
</dbReference>
<comment type="caution">
    <text evidence="2">The sequence shown here is derived from an EMBL/GenBank/DDBJ whole genome shotgun (WGS) entry which is preliminary data.</text>
</comment>
<dbReference type="InterPro" id="IPR001173">
    <property type="entry name" value="Glyco_trans_2-like"/>
</dbReference>
<dbReference type="Gene3D" id="3.90.550.10">
    <property type="entry name" value="Spore Coat Polysaccharide Biosynthesis Protein SpsA, Chain A"/>
    <property type="match status" value="1"/>
</dbReference>
<dbReference type="InterPro" id="IPR029044">
    <property type="entry name" value="Nucleotide-diphossugar_trans"/>
</dbReference>
<protein>
    <recommendedName>
        <fullName evidence="1">Glycosyltransferase 2-like domain-containing protein</fullName>
    </recommendedName>
</protein>
<dbReference type="SUPFAM" id="SSF53448">
    <property type="entry name" value="Nucleotide-diphospho-sugar transferases"/>
    <property type="match status" value="1"/>
</dbReference>
<name>A0A0R2NY98_9ACTN</name>
<evidence type="ECO:0000259" key="1">
    <source>
        <dbReference type="Pfam" id="PF00535"/>
    </source>
</evidence>
<organism evidence="2 3">
    <name type="scientific">Actinobacteria bacterium BACL2 MAG-120802-bin41</name>
    <dbReference type="NCBI Taxonomy" id="1655568"/>
    <lineage>
        <taxon>Bacteria</taxon>
        <taxon>Bacillati</taxon>
        <taxon>Actinomycetota</taxon>
        <taxon>Actinomycetes</taxon>
        <taxon>Actinomycetes incertae sedis</taxon>
        <taxon>ac1 cluster</taxon>
    </lineage>
</organism>
<feature type="domain" description="Glycosyltransferase 2-like" evidence="1">
    <location>
        <begin position="41"/>
        <end position="123"/>
    </location>
</feature>
<sequence>MAGSIRICLIADNFIEDFAKCVSSIRSYSDVPITIFASGKELASYQERFKDENVIFQKNKLGWGHSINYFLNNSSEKYLVIMDPSTIFTSDAITPTLEQLDKGFQAVGWRGGLVNVDDQWRSVDDKGAGEVDVLFSYFLALDRQFALSAGGANPSATYYRNADMELSLALRAAGAKLYQIDLGLIQERHHGYHDSDPDFREKKSKENYNRILEKYRGRSDILSARR</sequence>
<accession>A0A0R2NY98</accession>
<dbReference type="AlphaFoldDB" id="A0A0R2NY98"/>
<evidence type="ECO:0000313" key="3">
    <source>
        <dbReference type="Proteomes" id="UP000053941"/>
    </source>
</evidence>
<reference evidence="2 3" key="1">
    <citation type="submission" date="2015-10" db="EMBL/GenBank/DDBJ databases">
        <title>Metagenome-Assembled Genomes uncover a global brackish microbiome.</title>
        <authorList>
            <person name="Hugerth L.W."/>
            <person name="Larsson J."/>
            <person name="Alneberg J."/>
            <person name="Lindh M.V."/>
            <person name="Legrand C."/>
            <person name="Pinhassi J."/>
            <person name="Andersson A.F."/>
        </authorList>
    </citation>
    <scope>NUCLEOTIDE SEQUENCE [LARGE SCALE GENOMIC DNA]</scope>
    <source>
        <strain evidence="2">BACL2 MAG-120802-bin41</strain>
    </source>
</reference>
<proteinExistence type="predicted"/>
<dbReference type="EMBL" id="LIAS01000063">
    <property type="protein sequence ID" value="KRO30759.1"/>
    <property type="molecule type" value="Genomic_DNA"/>
</dbReference>